<protein>
    <recommendedName>
        <fullName evidence="3">SAF domain-containing protein</fullName>
    </recommendedName>
</protein>
<accession>A0A5C5BCY7</accession>
<dbReference type="EMBL" id="VENP01000013">
    <property type="protein sequence ID" value="TNU75948.1"/>
    <property type="molecule type" value="Genomic_DNA"/>
</dbReference>
<comment type="caution">
    <text evidence="1">The sequence shown here is derived from an EMBL/GenBank/DDBJ whole genome shotgun (WGS) entry which is preliminary data.</text>
</comment>
<dbReference type="AlphaFoldDB" id="A0A5C5BCY7"/>
<evidence type="ECO:0008006" key="3">
    <source>
        <dbReference type="Google" id="ProtNLM"/>
    </source>
</evidence>
<gene>
    <name evidence="1" type="ORF">FH969_05215</name>
</gene>
<evidence type="ECO:0000313" key="1">
    <source>
        <dbReference type="EMBL" id="TNU75948.1"/>
    </source>
</evidence>
<evidence type="ECO:0000313" key="2">
    <source>
        <dbReference type="Proteomes" id="UP000313849"/>
    </source>
</evidence>
<dbReference type="OrthoDB" id="5192391at2"/>
<sequence>MSVDEASRSGELRGPRAPTVTVRPFWRTPRFALGLALVAAAVALGSWAVERASSGEQAWVATTDLAPGDRLTADVVTAVRLSWDGASGTYLAGDALPQDGVVTSFVGAGELVPSSAVGTAADVTGRPVPVPVPAGAQVRPGAVVDLWSVPDGDDGEATVLAEGVTVLGVEEDSGLFRSASGEVARVLVPADVVGAVLQAQADGATVTLVEHPGG</sequence>
<organism evidence="1 2">
    <name type="scientific">Miniimonas arenae</name>
    <dbReference type="NCBI Taxonomy" id="676201"/>
    <lineage>
        <taxon>Bacteria</taxon>
        <taxon>Bacillati</taxon>
        <taxon>Actinomycetota</taxon>
        <taxon>Actinomycetes</taxon>
        <taxon>Micrococcales</taxon>
        <taxon>Beutenbergiaceae</taxon>
        <taxon>Miniimonas</taxon>
    </lineage>
</organism>
<dbReference type="Proteomes" id="UP000313849">
    <property type="component" value="Unassembled WGS sequence"/>
</dbReference>
<keyword evidence="2" id="KW-1185">Reference proteome</keyword>
<reference evidence="1 2" key="1">
    <citation type="submission" date="2019-06" db="EMBL/GenBank/DDBJ databases">
        <title>Draft genome sequence of Miniimonas arenae KCTC 19750T isolated from sea sand.</title>
        <authorList>
            <person name="Park S.-J."/>
        </authorList>
    </citation>
    <scope>NUCLEOTIDE SEQUENCE [LARGE SCALE GENOMIC DNA]</scope>
    <source>
        <strain evidence="1 2">KCTC 19750</strain>
    </source>
</reference>
<proteinExistence type="predicted"/>
<dbReference type="RefSeq" id="WP_139986377.1">
    <property type="nucleotide sequence ID" value="NZ_DAMDJA010000332.1"/>
</dbReference>
<name>A0A5C5BCY7_9MICO</name>